<name>A0ABV7G0E9_9PROT</name>
<evidence type="ECO:0000313" key="3">
    <source>
        <dbReference type="Proteomes" id="UP001595593"/>
    </source>
</evidence>
<accession>A0ABV7G0E9</accession>
<sequence length="44" mass="4685">MTRHIGVSNYSTALMAEAVGLSAAPLVTNQVEYHPYLNQGPVLA</sequence>
<protein>
    <submittedName>
        <fullName evidence="2">Aldo/keto reductase</fullName>
    </submittedName>
</protein>
<dbReference type="Gene3D" id="3.20.20.100">
    <property type="entry name" value="NADP-dependent oxidoreductase domain"/>
    <property type="match status" value="1"/>
</dbReference>
<evidence type="ECO:0000313" key="2">
    <source>
        <dbReference type="EMBL" id="MFC3124540.1"/>
    </source>
</evidence>
<gene>
    <name evidence="2" type="ORF">ACFOD4_05645</name>
</gene>
<dbReference type="InterPro" id="IPR023210">
    <property type="entry name" value="NADP_OxRdtase_dom"/>
</dbReference>
<dbReference type="Pfam" id="PF00248">
    <property type="entry name" value="Aldo_ket_red"/>
    <property type="match status" value="1"/>
</dbReference>
<dbReference type="InterPro" id="IPR036812">
    <property type="entry name" value="NAD(P)_OxRdtase_dom_sf"/>
</dbReference>
<proteinExistence type="predicted"/>
<reference evidence="3" key="1">
    <citation type="journal article" date="2019" name="Int. J. Syst. Evol. Microbiol.">
        <title>The Global Catalogue of Microorganisms (GCM) 10K type strain sequencing project: providing services to taxonomists for standard genome sequencing and annotation.</title>
        <authorList>
            <consortium name="The Broad Institute Genomics Platform"/>
            <consortium name="The Broad Institute Genome Sequencing Center for Infectious Disease"/>
            <person name="Wu L."/>
            <person name="Ma J."/>
        </authorList>
    </citation>
    <scope>NUCLEOTIDE SEQUENCE [LARGE SCALE GENOMIC DNA]</scope>
    <source>
        <strain evidence="3">KCTC 52094</strain>
    </source>
</reference>
<dbReference type="EMBL" id="JBHRTN010000007">
    <property type="protein sequence ID" value="MFC3124540.1"/>
    <property type="molecule type" value="Genomic_DNA"/>
</dbReference>
<dbReference type="SUPFAM" id="SSF51430">
    <property type="entry name" value="NAD(P)-linked oxidoreductase"/>
    <property type="match status" value="1"/>
</dbReference>
<evidence type="ECO:0000259" key="1">
    <source>
        <dbReference type="Pfam" id="PF00248"/>
    </source>
</evidence>
<dbReference type="RefSeq" id="WP_379594963.1">
    <property type="nucleotide sequence ID" value="NZ_JBHRTN010000007.1"/>
</dbReference>
<comment type="caution">
    <text evidence="2">The sequence shown here is derived from an EMBL/GenBank/DDBJ whole genome shotgun (WGS) entry which is preliminary data.</text>
</comment>
<keyword evidence="3" id="KW-1185">Reference proteome</keyword>
<organism evidence="2 3">
    <name type="scientific">Teichococcus globiformis</name>
    <dbReference type="NCBI Taxonomy" id="2307229"/>
    <lineage>
        <taxon>Bacteria</taxon>
        <taxon>Pseudomonadati</taxon>
        <taxon>Pseudomonadota</taxon>
        <taxon>Alphaproteobacteria</taxon>
        <taxon>Acetobacterales</taxon>
        <taxon>Roseomonadaceae</taxon>
        <taxon>Roseomonas</taxon>
    </lineage>
</organism>
<dbReference type="Proteomes" id="UP001595593">
    <property type="component" value="Unassembled WGS sequence"/>
</dbReference>
<feature type="domain" description="NADP-dependent oxidoreductase" evidence="1">
    <location>
        <begin position="2"/>
        <end position="38"/>
    </location>
</feature>